<dbReference type="EMBL" id="CAJOBR010024211">
    <property type="protein sequence ID" value="CAF4959746.1"/>
    <property type="molecule type" value="Genomic_DNA"/>
</dbReference>
<organism evidence="1 2">
    <name type="scientific">Rotaria socialis</name>
    <dbReference type="NCBI Taxonomy" id="392032"/>
    <lineage>
        <taxon>Eukaryota</taxon>
        <taxon>Metazoa</taxon>
        <taxon>Spiralia</taxon>
        <taxon>Gnathifera</taxon>
        <taxon>Rotifera</taxon>
        <taxon>Eurotatoria</taxon>
        <taxon>Bdelloidea</taxon>
        <taxon>Philodinida</taxon>
        <taxon>Philodinidae</taxon>
        <taxon>Rotaria</taxon>
    </lineage>
</organism>
<name>A0A821Y9C9_9BILA</name>
<evidence type="ECO:0000313" key="1">
    <source>
        <dbReference type="EMBL" id="CAF4959746.1"/>
    </source>
</evidence>
<evidence type="ECO:0000313" key="2">
    <source>
        <dbReference type="Proteomes" id="UP000663848"/>
    </source>
</evidence>
<comment type="caution">
    <text evidence="1">The sequence shown here is derived from an EMBL/GenBank/DDBJ whole genome shotgun (WGS) entry which is preliminary data.</text>
</comment>
<feature type="non-terminal residue" evidence="1">
    <location>
        <position position="1"/>
    </location>
</feature>
<reference evidence="1" key="1">
    <citation type="submission" date="2021-02" db="EMBL/GenBank/DDBJ databases">
        <authorList>
            <person name="Nowell W R."/>
        </authorList>
    </citation>
    <scope>NUCLEOTIDE SEQUENCE</scope>
</reference>
<sequence length="185" mass="21973">PQLTVRMQHYIDDNNISKFNPHTTLRGELLSILFDDVIKLHQLFYPTNNEYMTMAKCIVKKLCIASSLVHQSIRDWHESIKQKFKRERKPLQMVNNFVQAKQNKYDTPMINLADKQNENLLSIVNNMNIELLKDNPDNDILNDLWGQSFNIRRLCVRELSIDEILERFPAYRRPELVRVIYTTLL</sequence>
<accession>A0A821Y9C9</accession>
<dbReference type="AlphaFoldDB" id="A0A821Y9C9"/>
<proteinExistence type="predicted"/>
<dbReference type="Proteomes" id="UP000663848">
    <property type="component" value="Unassembled WGS sequence"/>
</dbReference>
<gene>
    <name evidence="1" type="ORF">QYT958_LOCUS34161</name>
</gene>
<protein>
    <submittedName>
        <fullName evidence="1">Uncharacterized protein</fullName>
    </submittedName>
</protein>